<reference evidence="1 2" key="1">
    <citation type="submission" date="2019-03" db="EMBL/GenBank/DDBJ databases">
        <title>The genome sequence of a newly discovered highly antifungal drug resistant Aspergillus species, Aspergillus tanneri NIH 1004.</title>
        <authorList>
            <person name="Mounaud S."/>
            <person name="Singh I."/>
            <person name="Joardar V."/>
            <person name="Pakala S."/>
            <person name="Pakala S."/>
            <person name="Venepally P."/>
            <person name="Hoover J."/>
            <person name="Nierman W."/>
            <person name="Chung J."/>
            <person name="Losada L."/>
        </authorList>
    </citation>
    <scope>NUCLEOTIDE SEQUENCE [LARGE SCALE GENOMIC DNA]</scope>
    <source>
        <strain evidence="1 2">NIH1004</strain>
    </source>
</reference>
<organism evidence="1 2">
    <name type="scientific">Aspergillus tanneri</name>
    <dbReference type="NCBI Taxonomy" id="1220188"/>
    <lineage>
        <taxon>Eukaryota</taxon>
        <taxon>Fungi</taxon>
        <taxon>Dikarya</taxon>
        <taxon>Ascomycota</taxon>
        <taxon>Pezizomycotina</taxon>
        <taxon>Eurotiomycetes</taxon>
        <taxon>Eurotiomycetidae</taxon>
        <taxon>Eurotiales</taxon>
        <taxon>Aspergillaceae</taxon>
        <taxon>Aspergillus</taxon>
        <taxon>Aspergillus subgen. Circumdati</taxon>
    </lineage>
</organism>
<dbReference type="Proteomes" id="UP000308092">
    <property type="component" value="Unassembled WGS sequence"/>
</dbReference>
<evidence type="ECO:0000313" key="1">
    <source>
        <dbReference type="EMBL" id="THC91653.1"/>
    </source>
</evidence>
<proteinExistence type="predicted"/>
<dbReference type="VEuPathDB" id="FungiDB:EYZ11_008873"/>
<accession>A0A4S3J9B5</accession>
<keyword evidence="2" id="KW-1185">Reference proteome</keyword>
<gene>
    <name evidence="1" type="ORF">EYZ11_008873</name>
</gene>
<dbReference type="EMBL" id="SOSA01000395">
    <property type="protein sequence ID" value="THC91653.1"/>
    <property type="molecule type" value="Genomic_DNA"/>
</dbReference>
<evidence type="ECO:0000313" key="2">
    <source>
        <dbReference type="Proteomes" id="UP000308092"/>
    </source>
</evidence>
<sequence length="56" mass="6267">MASWNCRFDYEFIIKYCEIITLITPAGDPTKIGILSNTCQMVPPSPFLNLTVLDGD</sequence>
<name>A0A4S3J9B5_9EURO</name>
<protein>
    <submittedName>
        <fullName evidence="1">Uncharacterized protein</fullName>
    </submittedName>
</protein>
<comment type="caution">
    <text evidence="1">The sequence shown here is derived from an EMBL/GenBank/DDBJ whole genome shotgun (WGS) entry which is preliminary data.</text>
</comment>
<dbReference type="AlphaFoldDB" id="A0A4S3J9B5"/>